<keyword evidence="5" id="KW-1185">Reference proteome</keyword>
<protein>
    <recommendedName>
        <fullName evidence="3">dTTP/UTP pyrophosphatase</fullName>
        <shortName evidence="3">dTTPase/UTPase</shortName>
        <ecNumber evidence="3">3.6.1.9</ecNumber>
    </recommendedName>
    <alternativeName>
        <fullName evidence="3">Nucleoside triphosphate pyrophosphatase</fullName>
    </alternativeName>
    <alternativeName>
        <fullName evidence="3">Nucleotide pyrophosphatase</fullName>
        <shortName evidence="3">Nucleotide PPase</shortName>
    </alternativeName>
</protein>
<evidence type="ECO:0000313" key="4">
    <source>
        <dbReference type="EMBL" id="MCY6485071.1"/>
    </source>
</evidence>
<comment type="similarity">
    <text evidence="3">Belongs to the Maf family. YhdE subfamily.</text>
</comment>
<dbReference type="Gene3D" id="3.90.950.10">
    <property type="match status" value="1"/>
</dbReference>
<dbReference type="InterPro" id="IPR003697">
    <property type="entry name" value="Maf-like"/>
</dbReference>
<evidence type="ECO:0000313" key="5">
    <source>
        <dbReference type="Proteomes" id="UP001078443"/>
    </source>
</evidence>
<feature type="active site" description="Proton acceptor" evidence="3">
    <location>
        <position position="71"/>
    </location>
</feature>
<dbReference type="PANTHER" id="PTHR43213">
    <property type="entry name" value="BIFUNCTIONAL DTTP/UTP PYROPHOSPHATASE/METHYLTRANSFERASE PROTEIN-RELATED"/>
    <property type="match status" value="1"/>
</dbReference>
<dbReference type="HAMAP" id="MF_00528">
    <property type="entry name" value="Maf"/>
    <property type="match status" value="1"/>
</dbReference>
<dbReference type="EC" id="3.6.1.9" evidence="3"/>
<feature type="site" description="Important for substrate specificity" evidence="3">
    <location>
        <position position="156"/>
    </location>
</feature>
<dbReference type="NCBIfam" id="NF000867">
    <property type="entry name" value="PRK00078.1"/>
    <property type="match status" value="1"/>
</dbReference>
<evidence type="ECO:0000256" key="2">
    <source>
        <dbReference type="ARBA" id="ARBA00022801"/>
    </source>
</evidence>
<comment type="function">
    <text evidence="3">Nucleoside triphosphate pyrophosphatase that hydrolyzes dTTP and UTP. May have a dual role in cell division arrest and in preventing the incorporation of modified nucleotides into cellular nucleic acids.</text>
</comment>
<comment type="cofactor">
    <cofactor evidence="1 3">
        <name>a divalent metal cation</name>
        <dbReference type="ChEBI" id="CHEBI:60240"/>
    </cofactor>
</comment>
<organism evidence="4 5">
    <name type="scientific">Clostridium aestuarii</name>
    <dbReference type="NCBI Taxonomy" id="338193"/>
    <lineage>
        <taxon>Bacteria</taxon>
        <taxon>Bacillati</taxon>
        <taxon>Bacillota</taxon>
        <taxon>Clostridia</taxon>
        <taxon>Eubacteriales</taxon>
        <taxon>Clostridiaceae</taxon>
        <taxon>Clostridium</taxon>
    </lineage>
</organism>
<comment type="catalytic activity">
    <reaction evidence="3">
        <text>UTP + H2O = UMP + diphosphate + H(+)</text>
        <dbReference type="Rhea" id="RHEA:29395"/>
        <dbReference type="ChEBI" id="CHEBI:15377"/>
        <dbReference type="ChEBI" id="CHEBI:15378"/>
        <dbReference type="ChEBI" id="CHEBI:33019"/>
        <dbReference type="ChEBI" id="CHEBI:46398"/>
        <dbReference type="ChEBI" id="CHEBI:57865"/>
        <dbReference type="EC" id="3.6.1.9"/>
    </reaction>
</comment>
<dbReference type="NCBIfam" id="TIGR00172">
    <property type="entry name" value="maf"/>
    <property type="match status" value="1"/>
</dbReference>
<dbReference type="PIRSF" id="PIRSF006305">
    <property type="entry name" value="Maf"/>
    <property type="match status" value="1"/>
</dbReference>
<keyword evidence="3" id="KW-0963">Cytoplasm</keyword>
<dbReference type="CDD" id="cd00555">
    <property type="entry name" value="Maf"/>
    <property type="match status" value="1"/>
</dbReference>
<keyword evidence="2 3" id="KW-0378">Hydrolase</keyword>
<comment type="caution">
    <text evidence="3">Lacks conserved residue(s) required for the propagation of feature annotation.</text>
</comment>
<sequence length="192" mass="21320">MMRLVLASASERRQNLLHRLTDNFEIIVSNFNEDKIAFKGDCGNYVMELAKGKAMEVANRLNTDAVVIGSDTIVSFKNNVLGKPKNELDAFNMLKLLSGDTHQVYSGIALVDKVSKNIKIDYVCTNVKFSTITDEQIKKYIDTGEPMDKAGAYGIQGFGGVFVEEIHGCYYNVVGLSLNKLNCMFKEMGVNL</sequence>
<comment type="catalytic activity">
    <reaction evidence="3">
        <text>dTTP + H2O = dTMP + diphosphate + H(+)</text>
        <dbReference type="Rhea" id="RHEA:28534"/>
        <dbReference type="ChEBI" id="CHEBI:15377"/>
        <dbReference type="ChEBI" id="CHEBI:15378"/>
        <dbReference type="ChEBI" id="CHEBI:33019"/>
        <dbReference type="ChEBI" id="CHEBI:37568"/>
        <dbReference type="ChEBI" id="CHEBI:63528"/>
        <dbReference type="EC" id="3.6.1.9"/>
    </reaction>
</comment>
<dbReference type="SUPFAM" id="SSF52972">
    <property type="entry name" value="ITPase-like"/>
    <property type="match status" value="1"/>
</dbReference>
<reference evidence="4" key="1">
    <citation type="submission" date="2022-12" db="EMBL/GenBank/DDBJ databases">
        <authorList>
            <person name="Wang J."/>
        </authorList>
    </citation>
    <scope>NUCLEOTIDE SEQUENCE</scope>
    <source>
        <strain evidence="4">HY-45-18</strain>
    </source>
</reference>
<feature type="site" description="Important for substrate specificity" evidence="3">
    <location>
        <position position="12"/>
    </location>
</feature>
<evidence type="ECO:0000256" key="3">
    <source>
        <dbReference type="HAMAP-Rule" id="MF_00528"/>
    </source>
</evidence>
<keyword evidence="3" id="KW-0546">Nucleotide metabolism</keyword>
<dbReference type="PANTHER" id="PTHR43213:SF5">
    <property type="entry name" value="BIFUNCTIONAL DTTP_UTP PYROPHOSPHATASE_METHYLTRANSFERASE PROTEIN-RELATED"/>
    <property type="match status" value="1"/>
</dbReference>
<dbReference type="Pfam" id="PF02545">
    <property type="entry name" value="Maf"/>
    <property type="match status" value="1"/>
</dbReference>
<name>A0ABT4D1F1_9CLOT</name>
<dbReference type="EMBL" id="JAPQER010000005">
    <property type="protein sequence ID" value="MCY6485071.1"/>
    <property type="molecule type" value="Genomic_DNA"/>
</dbReference>
<feature type="site" description="Important for substrate specificity" evidence="3">
    <location>
        <position position="72"/>
    </location>
</feature>
<accession>A0ABT4D1F1</accession>
<dbReference type="InterPro" id="IPR029001">
    <property type="entry name" value="ITPase-like_fam"/>
</dbReference>
<evidence type="ECO:0000256" key="1">
    <source>
        <dbReference type="ARBA" id="ARBA00001968"/>
    </source>
</evidence>
<proteinExistence type="inferred from homology"/>
<dbReference type="RefSeq" id="WP_268041518.1">
    <property type="nucleotide sequence ID" value="NZ_JAPQER010000005.1"/>
</dbReference>
<gene>
    <name evidence="4" type="ORF">OW763_12050</name>
</gene>
<dbReference type="Proteomes" id="UP001078443">
    <property type="component" value="Unassembled WGS sequence"/>
</dbReference>
<comment type="subcellular location">
    <subcellularLocation>
        <location evidence="3">Cytoplasm</location>
    </subcellularLocation>
</comment>
<comment type="caution">
    <text evidence="4">The sequence shown here is derived from an EMBL/GenBank/DDBJ whole genome shotgun (WGS) entry which is preliminary data.</text>
</comment>